<evidence type="ECO:0000313" key="2">
    <source>
        <dbReference type="Proteomes" id="UP000005206"/>
    </source>
</evidence>
<dbReference type="AlphaFoldDB" id="C7ZQF5"/>
<accession>C7ZQF5</accession>
<feature type="non-terminal residue" evidence="1">
    <location>
        <position position="1"/>
    </location>
</feature>
<keyword evidence="2" id="KW-1185">Reference proteome</keyword>
<dbReference type="OrthoDB" id="408373at2759"/>
<dbReference type="InParanoid" id="C7ZQF5"/>
<dbReference type="Gene3D" id="3.40.50.1820">
    <property type="entry name" value="alpha/beta hydrolase"/>
    <property type="match status" value="1"/>
</dbReference>
<dbReference type="Proteomes" id="UP000005206">
    <property type="component" value="Unassembled WGS sequence"/>
</dbReference>
<dbReference type="VEuPathDB" id="FungiDB:NECHADRAFT_18964"/>
<feature type="non-terminal residue" evidence="1">
    <location>
        <position position="198"/>
    </location>
</feature>
<dbReference type="SUPFAM" id="SSF53474">
    <property type="entry name" value="alpha/beta-Hydrolases"/>
    <property type="match status" value="1"/>
</dbReference>
<dbReference type="EMBL" id="GG698990">
    <property type="protein sequence ID" value="EEU33761.1"/>
    <property type="molecule type" value="Genomic_DNA"/>
</dbReference>
<evidence type="ECO:0008006" key="3">
    <source>
        <dbReference type="Google" id="ProtNLM"/>
    </source>
</evidence>
<dbReference type="InterPro" id="IPR029058">
    <property type="entry name" value="AB_hydrolase_fold"/>
</dbReference>
<name>C7ZQF5_FUSV7</name>
<dbReference type="KEGG" id="nhe:NECHADRAFT_18964"/>
<gene>
    <name evidence="1" type="ORF">NECHADRAFT_18964</name>
</gene>
<dbReference type="eggNOG" id="KOG4178">
    <property type="taxonomic scope" value="Eukaryota"/>
</dbReference>
<dbReference type="RefSeq" id="XP_003039474.1">
    <property type="nucleotide sequence ID" value="XM_003039428.1"/>
</dbReference>
<dbReference type="HOGENOM" id="CLU_020336_7_1_1"/>
<organism evidence="1 2">
    <name type="scientific">Fusarium vanettenii (strain ATCC MYA-4622 / CBS 123669 / FGSC 9596 / NRRL 45880 / 77-13-4)</name>
    <name type="common">Fusarium solani subsp. pisi</name>
    <dbReference type="NCBI Taxonomy" id="660122"/>
    <lineage>
        <taxon>Eukaryota</taxon>
        <taxon>Fungi</taxon>
        <taxon>Dikarya</taxon>
        <taxon>Ascomycota</taxon>
        <taxon>Pezizomycotina</taxon>
        <taxon>Sordariomycetes</taxon>
        <taxon>Hypocreomycetidae</taxon>
        <taxon>Hypocreales</taxon>
        <taxon>Nectriaceae</taxon>
        <taxon>Fusarium</taxon>
        <taxon>Fusarium solani species complex</taxon>
        <taxon>Fusarium vanettenii</taxon>
    </lineage>
</organism>
<sequence length="198" mass="21966">ILVHDKGSSAAIALAASKPFLLPAVVVSEYMLPGFGYEEASYPQHSWDLNSNWHLSLFAVMDSAEFLMRGREREFLSWYFWHGSFVGAQAIPDDILDRYTTTIRKPGFLRALIGPFSALSLSTDANFFRSKLRANEGGSALPMPLLAIGGEASMAPRDVLQQIWGPVSAELDIDVAPKAGHWIPDENPTWLAQRTLRF</sequence>
<proteinExistence type="predicted"/>
<evidence type="ECO:0000313" key="1">
    <source>
        <dbReference type="EMBL" id="EEU33761.1"/>
    </source>
</evidence>
<dbReference type="GeneID" id="9666994"/>
<protein>
    <recommendedName>
        <fullName evidence="3">AB hydrolase-1 domain-containing protein</fullName>
    </recommendedName>
</protein>
<reference evidence="1 2" key="1">
    <citation type="journal article" date="2009" name="PLoS Genet.">
        <title>The genome of Nectria haematococca: contribution of supernumerary chromosomes to gene expansion.</title>
        <authorList>
            <person name="Coleman J.J."/>
            <person name="Rounsley S.D."/>
            <person name="Rodriguez-Carres M."/>
            <person name="Kuo A."/>
            <person name="Wasmann C.C."/>
            <person name="Grimwood J."/>
            <person name="Schmutz J."/>
            <person name="Taga M."/>
            <person name="White G.J."/>
            <person name="Zhou S."/>
            <person name="Schwartz D.C."/>
            <person name="Freitag M."/>
            <person name="Ma L.J."/>
            <person name="Danchin E.G."/>
            <person name="Henrissat B."/>
            <person name="Coutinho P.M."/>
            <person name="Nelson D.R."/>
            <person name="Straney D."/>
            <person name="Napoli C.A."/>
            <person name="Barker B.M."/>
            <person name="Gribskov M."/>
            <person name="Rep M."/>
            <person name="Kroken S."/>
            <person name="Molnar I."/>
            <person name="Rensing C."/>
            <person name="Kennell J.C."/>
            <person name="Zamora J."/>
            <person name="Farman M.L."/>
            <person name="Selker E.U."/>
            <person name="Salamov A."/>
            <person name="Shapiro H."/>
            <person name="Pangilinan J."/>
            <person name="Lindquist E."/>
            <person name="Lamers C."/>
            <person name="Grigoriev I.V."/>
            <person name="Geiser D.M."/>
            <person name="Covert S.F."/>
            <person name="Temporini E."/>
            <person name="Vanetten H.D."/>
        </authorList>
    </citation>
    <scope>NUCLEOTIDE SEQUENCE [LARGE SCALE GENOMIC DNA]</scope>
    <source>
        <strain evidence="2">ATCC MYA-4622 / CBS 123669 / FGSC 9596 / NRRL 45880 / 77-13-4</strain>
    </source>
</reference>